<evidence type="ECO:0008006" key="3">
    <source>
        <dbReference type="Google" id="ProtNLM"/>
    </source>
</evidence>
<evidence type="ECO:0000313" key="1">
    <source>
        <dbReference type="EMBL" id="KAH0466367.1"/>
    </source>
</evidence>
<organism evidence="1 2">
    <name type="scientific">Dendrobium chrysotoxum</name>
    <name type="common">Orchid</name>
    <dbReference type="NCBI Taxonomy" id="161865"/>
    <lineage>
        <taxon>Eukaryota</taxon>
        <taxon>Viridiplantae</taxon>
        <taxon>Streptophyta</taxon>
        <taxon>Embryophyta</taxon>
        <taxon>Tracheophyta</taxon>
        <taxon>Spermatophyta</taxon>
        <taxon>Magnoliopsida</taxon>
        <taxon>Liliopsida</taxon>
        <taxon>Asparagales</taxon>
        <taxon>Orchidaceae</taxon>
        <taxon>Epidendroideae</taxon>
        <taxon>Malaxideae</taxon>
        <taxon>Dendrobiinae</taxon>
        <taxon>Dendrobium</taxon>
    </lineage>
</organism>
<comment type="caution">
    <text evidence="1">The sequence shown here is derived from an EMBL/GenBank/DDBJ whole genome shotgun (WGS) entry which is preliminary data.</text>
</comment>
<accession>A0AAV7HEV3</accession>
<dbReference type="EMBL" id="JAGFBR010000006">
    <property type="protein sequence ID" value="KAH0466367.1"/>
    <property type="molecule type" value="Genomic_DNA"/>
</dbReference>
<dbReference type="AlphaFoldDB" id="A0AAV7HEV3"/>
<evidence type="ECO:0000313" key="2">
    <source>
        <dbReference type="Proteomes" id="UP000775213"/>
    </source>
</evidence>
<reference evidence="1 2" key="1">
    <citation type="journal article" date="2021" name="Hortic Res">
        <title>Chromosome-scale assembly of the Dendrobium chrysotoxum genome enhances the understanding of orchid evolution.</title>
        <authorList>
            <person name="Zhang Y."/>
            <person name="Zhang G.Q."/>
            <person name="Zhang D."/>
            <person name="Liu X.D."/>
            <person name="Xu X.Y."/>
            <person name="Sun W.H."/>
            <person name="Yu X."/>
            <person name="Zhu X."/>
            <person name="Wang Z.W."/>
            <person name="Zhao X."/>
            <person name="Zhong W.Y."/>
            <person name="Chen H."/>
            <person name="Yin W.L."/>
            <person name="Huang T."/>
            <person name="Niu S.C."/>
            <person name="Liu Z.J."/>
        </authorList>
    </citation>
    <scope>NUCLEOTIDE SEQUENCE [LARGE SCALE GENOMIC DNA]</scope>
    <source>
        <strain evidence="1">Lindl</strain>
    </source>
</reference>
<proteinExistence type="predicted"/>
<sequence>MKLTKWSPSLDIGIESPVIPIWISFSKLRPHLFSLSILHALGWYIQMVEIEDLSSFCDSCKCIGHVRGEYPSHASAPKTTPTITSNPHMYDGNAIRNVSVVLKTIVLDGNVVSAIDNLDNPSPSLCPIMFNNYVLINGVNDVSGVVYGLGVVVAGVDVR</sequence>
<gene>
    <name evidence="1" type="ORF">IEQ34_006470</name>
</gene>
<keyword evidence="2" id="KW-1185">Reference proteome</keyword>
<dbReference type="Proteomes" id="UP000775213">
    <property type="component" value="Unassembled WGS sequence"/>
</dbReference>
<name>A0AAV7HEV3_DENCH</name>
<protein>
    <recommendedName>
        <fullName evidence="3">DUF4283 domain-containing protein</fullName>
    </recommendedName>
</protein>